<organism evidence="2">
    <name type="scientific">Siphoviridae sp. ctu8P6</name>
    <dbReference type="NCBI Taxonomy" id="2827282"/>
    <lineage>
        <taxon>Viruses</taxon>
        <taxon>Duplodnaviria</taxon>
        <taxon>Heunggongvirae</taxon>
        <taxon>Uroviricota</taxon>
        <taxon>Caudoviricetes</taxon>
    </lineage>
</organism>
<feature type="transmembrane region" description="Helical" evidence="1">
    <location>
        <begin position="55"/>
        <end position="71"/>
    </location>
</feature>
<reference evidence="2" key="1">
    <citation type="journal article" date="2021" name="Proc. Natl. Acad. Sci. U.S.A.">
        <title>A Catalog of Tens of Thousands of Viruses from Human Metagenomes Reveals Hidden Associations with Chronic Diseases.</title>
        <authorList>
            <person name="Tisza M.J."/>
            <person name="Buck C.B."/>
        </authorList>
    </citation>
    <scope>NUCLEOTIDE SEQUENCE</scope>
    <source>
        <strain evidence="2">Ctu8P6</strain>
    </source>
</reference>
<evidence type="ECO:0000313" key="2">
    <source>
        <dbReference type="EMBL" id="DAE25895.1"/>
    </source>
</evidence>
<keyword evidence="1" id="KW-0472">Membrane</keyword>
<evidence type="ECO:0000256" key="1">
    <source>
        <dbReference type="SAM" id="Phobius"/>
    </source>
</evidence>
<keyword evidence="1" id="KW-1133">Transmembrane helix</keyword>
<proteinExistence type="predicted"/>
<sequence>MGGKYLRTYTPYVKCIFTLVCLSSSRVYYHTIRQILWRAVVYVCRPRLFNIDDYYITYALVYPMFELYIYYTTKF</sequence>
<protein>
    <submittedName>
        <fullName evidence="2">Uncharacterized protein</fullName>
    </submittedName>
</protein>
<keyword evidence="1" id="KW-0812">Transmembrane</keyword>
<accession>A0A8S5R336</accession>
<dbReference type="EMBL" id="BK015803">
    <property type="protein sequence ID" value="DAE25895.1"/>
    <property type="molecule type" value="Genomic_DNA"/>
</dbReference>
<name>A0A8S5R336_9CAUD</name>